<dbReference type="PANTHER" id="PTHR12406">
    <property type="entry name" value="CALCIUM-INDEPENDENT PHOSPHOLIPASE A2 IPLA2 -RELATED"/>
    <property type="match status" value="1"/>
</dbReference>
<keyword evidence="2" id="KW-0378">Hydrolase</keyword>
<dbReference type="OrthoDB" id="197155at2759"/>
<comment type="caution">
    <text evidence="2">Lacks conserved residue(s) required for the propagation of feature annotation.</text>
</comment>
<evidence type="ECO:0000313" key="6">
    <source>
        <dbReference type="Proteomes" id="UP000794436"/>
    </source>
</evidence>
<dbReference type="InterPro" id="IPR033562">
    <property type="entry name" value="PLPL"/>
</dbReference>
<accession>A0A8K1C349</accession>
<feature type="transmembrane region" description="Helical" evidence="3">
    <location>
        <begin position="281"/>
        <end position="300"/>
    </location>
</feature>
<dbReference type="GO" id="GO:0004806">
    <property type="term" value="F:triacylglycerol lipase activity"/>
    <property type="evidence" value="ECO:0007669"/>
    <property type="project" value="TreeGrafter"/>
</dbReference>
<dbReference type="PANTHER" id="PTHR12406:SF42">
    <property type="entry name" value="PNPLA DOMAIN-CONTAINING PROTEIN"/>
    <property type="match status" value="1"/>
</dbReference>
<feature type="short sequence motif" description="DGA/G" evidence="2">
    <location>
        <begin position="163"/>
        <end position="165"/>
    </location>
</feature>
<keyword evidence="3" id="KW-0812">Transmembrane</keyword>
<dbReference type="AlphaFoldDB" id="A0A8K1C349"/>
<dbReference type="Proteomes" id="UP000794436">
    <property type="component" value="Unassembled WGS sequence"/>
</dbReference>
<organism evidence="5 6">
    <name type="scientific">Pythium oligandrum</name>
    <name type="common">Mycoparasitic fungus</name>
    <dbReference type="NCBI Taxonomy" id="41045"/>
    <lineage>
        <taxon>Eukaryota</taxon>
        <taxon>Sar</taxon>
        <taxon>Stramenopiles</taxon>
        <taxon>Oomycota</taxon>
        <taxon>Peronosporomycetes</taxon>
        <taxon>Pythiales</taxon>
        <taxon>Pythiaceae</taxon>
        <taxon>Pythium</taxon>
    </lineage>
</organism>
<dbReference type="Pfam" id="PF01734">
    <property type="entry name" value="Patatin"/>
    <property type="match status" value="1"/>
</dbReference>
<evidence type="ECO:0000313" key="5">
    <source>
        <dbReference type="EMBL" id="TMW55550.1"/>
    </source>
</evidence>
<dbReference type="InterPro" id="IPR002641">
    <property type="entry name" value="PNPLA_dom"/>
</dbReference>
<dbReference type="GO" id="GO:0005811">
    <property type="term" value="C:lipid droplet"/>
    <property type="evidence" value="ECO:0007669"/>
    <property type="project" value="TreeGrafter"/>
</dbReference>
<dbReference type="PROSITE" id="PS51635">
    <property type="entry name" value="PNPLA"/>
    <property type="match status" value="1"/>
</dbReference>
<protein>
    <recommendedName>
        <fullName evidence="4">PNPLA domain-containing protein</fullName>
    </recommendedName>
</protein>
<keyword evidence="3" id="KW-0472">Membrane</keyword>
<proteinExistence type="predicted"/>
<gene>
    <name evidence="5" type="ORF">Poli38472_010432</name>
</gene>
<reference evidence="5" key="1">
    <citation type="submission" date="2019-03" db="EMBL/GenBank/DDBJ databases">
        <title>Long read genome sequence of the mycoparasitic Pythium oligandrum ATCC 38472 isolated from sugarbeet rhizosphere.</title>
        <authorList>
            <person name="Gaulin E."/>
        </authorList>
    </citation>
    <scope>NUCLEOTIDE SEQUENCE</scope>
    <source>
        <strain evidence="5">ATCC 38472_TT</strain>
    </source>
</reference>
<sequence>MTQTKYEYSFSFSGAGWMMVYEFGVAKALQQHNIQNKARFIGTSAGSLASVGLTFDNDFDAIVNTVVSSYVPRAYKSFRGPFRMRDYLIDALTKHANLHRYEELNQNPGKTTIVYSSLSAMKARRVTKGFRSKDHLLKTLIASCCATPLVGMPFKLDGELVMDGGLFDNQPLFEDDPEGKHTVTVNPNSTSDADIKPSEHLPPWWTMFPPSQADMYWAYDLGFKDGLTWLESQGLVKLEEELEPQDLVAVTPTSCSDLAWKTETGKLLGYREVDRFVFEAVMLWTVIASIIVVVTSSMTLETKKYITKVSLGVFADLQKHTLNTIEEETPLLCPEEEPTPEAIVEVTSEEDDTVEEIATLNPETRALLQKAMLERARSALLASTRARSATRVARAAPRILRAASLRW</sequence>
<comment type="caution">
    <text evidence="5">The sequence shown here is derived from an EMBL/GenBank/DDBJ whole genome shotgun (WGS) entry which is preliminary data.</text>
</comment>
<evidence type="ECO:0000256" key="3">
    <source>
        <dbReference type="SAM" id="Phobius"/>
    </source>
</evidence>
<dbReference type="InterPro" id="IPR016035">
    <property type="entry name" value="Acyl_Trfase/lysoPLipase"/>
</dbReference>
<evidence type="ECO:0000259" key="4">
    <source>
        <dbReference type="PROSITE" id="PS51635"/>
    </source>
</evidence>
<name>A0A8K1C349_PYTOL</name>
<dbReference type="SUPFAM" id="SSF52151">
    <property type="entry name" value="FabD/lysophospholipase-like"/>
    <property type="match status" value="1"/>
</dbReference>
<dbReference type="GO" id="GO:0016020">
    <property type="term" value="C:membrane"/>
    <property type="evidence" value="ECO:0007669"/>
    <property type="project" value="TreeGrafter"/>
</dbReference>
<dbReference type="Gene3D" id="3.40.1090.10">
    <property type="entry name" value="Cytosolic phospholipase A2 catalytic domain"/>
    <property type="match status" value="1"/>
</dbReference>
<dbReference type="GO" id="GO:0019433">
    <property type="term" value="P:triglyceride catabolic process"/>
    <property type="evidence" value="ECO:0007669"/>
    <property type="project" value="TreeGrafter"/>
</dbReference>
<keyword evidence="3" id="KW-1133">Transmembrane helix</keyword>
<dbReference type="EMBL" id="SPLM01000147">
    <property type="protein sequence ID" value="TMW55550.1"/>
    <property type="molecule type" value="Genomic_DNA"/>
</dbReference>
<keyword evidence="2" id="KW-0442">Lipid degradation</keyword>
<feature type="short sequence motif" description="GXSXG" evidence="2">
    <location>
        <begin position="42"/>
        <end position="46"/>
    </location>
</feature>
<evidence type="ECO:0000256" key="2">
    <source>
        <dbReference type="PROSITE-ProRule" id="PRU01161"/>
    </source>
</evidence>
<dbReference type="GO" id="GO:0005737">
    <property type="term" value="C:cytoplasm"/>
    <property type="evidence" value="ECO:0007669"/>
    <property type="project" value="TreeGrafter"/>
</dbReference>
<dbReference type="GO" id="GO:0055088">
    <property type="term" value="P:lipid homeostasis"/>
    <property type="evidence" value="ECO:0007669"/>
    <property type="project" value="TreeGrafter"/>
</dbReference>
<keyword evidence="6" id="KW-1185">Reference proteome</keyword>
<feature type="active site" description="Proton acceptor" evidence="2">
    <location>
        <position position="163"/>
    </location>
</feature>
<keyword evidence="1 2" id="KW-0443">Lipid metabolism</keyword>
<feature type="active site" description="Nucleophile" evidence="2">
    <location>
        <position position="44"/>
    </location>
</feature>
<evidence type="ECO:0000256" key="1">
    <source>
        <dbReference type="ARBA" id="ARBA00023098"/>
    </source>
</evidence>
<feature type="domain" description="PNPLA" evidence="4">
    <location>
        <begin position="10"/>
        <end position="176"/>
    </location>
</feature>